<proteinExistence type="predicted"/>
<dbReference type="InterPro" id="IPR022496">
    <property type="entry name" value="T6A_TsaB"/>
</dbReference>
<dbReference type="RefSeq" id="WP_317694977.1">
    <property type="nucleotide sequence ID" value="NZ_AP026801.1"/>
</dbReference>
<keyword evidence="3" id="KW-1185">Reference proteome</keyword>
<dbReference type="Gene3D" id="3.30.420.40">
    <property type="match status" value="2"/>
</dbReference>
<evidence type="ECO:0000259" key="1">
    <source>
        <dbReference type="Pfam" id="PF00814"/>
    </source>
</evidence>
<dbReference type="InterPro" id="IPR043129">
    <property type="entry name" value="ATPase_NBD"/>
</dbReference>
<dbReference type="SUPFAM" id="SSF53067">
    <property type="entry name" value="Actin-like ATPase domain"/>
    <property type="match status" value="1"/>
</dbReference>
<dbReference type="InterPro" id="IPR000905">
    <property type="entry name" value="Gcp-like_dom"/>
</dbReference>
<protein>
    <submittedName>
        <fullName evidence="2">tRNA (Adenosine(37)-N6)-threonylcarbamoyltransferase complex dimerization subunit type 1 TsaB</fullName>
    </submittedName>
</protein>
<evidence type="ECO:0000313" key="3">
    <source>
        <dbReference type="Proteomes" id="UP001321804"/>
    </source>
</evidence>
<evidence type="ECO:0000313" key="2">
    <source>
        <dbReference type="EMBL" id="BDR56654.1"/>
    </source>
</evidence>
<name>A0AAU9CRT7_9LACO</name>
<dbReference type="KEGG" id="xak:KIMC2_12160"/>
<reference evidence="2 3" key="1">
    <citation type="journal article" date="2023" name="Microbiol. Spectr.">
        <title>Symbiosis of Carpenter Bees with Uncharacterized Lactic Acid Bacteria Showing NAD Auxotrophy.</title>
        <authorList>
            <person name="Kawasaki S."/>
            <person name="Ozawa K."/>
            <person name="Mori T."/>
            <person name="Yamamoto A."/>
            <person name="Ito M."/>
            <person name="Ohkuma M."/>
            <person name="Sakamoto M."/>
            <person name="Matsutani M."/>
        </authorList>
    </citation>
    <scope>NUCLEOTIDE SEQUENCE [LARGE SCALE GENOMIC DNA]</scope>
    <source>
        <strain evidence="2 3">KimC2</strain>
    </source>
</reference>
<feature type="domain" description="Gcp-like" evidence="1">
    <location>
        <begin position="31"/>
        <end position="145"/>
    </location>
</feature>
<gene>
    <name evidence="2" type="ORF">KIMC2_12160</name>
</gene>
<dbReference type="NCBIfam" id="TIGR03725">
    <property type="entry name" value="T6A_YeaZ"/>
    <property type="match status" value="1"/>
</dbReference>
<sequence>MLSLGIDCSDFGVSVALAYQDELIVENTTAANKRASKFLITQIQQLFNNTGRSLTEVEKIAVASGPGSFTGLKIGVTAGKVLAAVNNAQIYGISSLKNLAYPLLGTRVPVLALISARHNNFYAGIYQKQGDKIINLMPDVYANFSVIKENLSQFNDLIIIGSGLDEIKEDLEVAGRVVDVKENNLIPRGFSTIILSSGEEPVEAGLFVPNYIRDPQAVLVWDKNNPDHEKINYVEEI</sequence>
<organism evidence="2 3">
    <name type="scientific">Xylocopilactobacillus apis</name>
    <dbReference type="NCBI Taxonomy" id="2932183"/>
    <lineage>
        <taxon>Bacteria</taxon>
        <taxon>Bacillati</taxon>
        <taxon>Bacillota</taxon>
        <taxon>Bacilli</taxon>
        <taxon>Lactobacillales</taxon>
        <taxon>Lactobacillaceae</taxon>
        <taxon>Xylocopilactobacillus</taxon>
    </lineage>
</organism>
<accession>A0AAU9CRT7</accession>
<dbReference type="GO" id="GO:0002949">
    <property type="term" value="P:tRNA threonylcarbamoyladenosine modification"/>
    <property type="evidence" value="ECO:0007669"/>
    <property type="project" value="InterPro"/>
</dbReference>
<dbReference type="Proteomes" id="UP001321804">
    <property type="component" value="Chromosome"/>
</dbReference>
<dbReference type="AlphaFoldDB" id="A0AAU9CRT7"/>
<dbReference type="Pfam" id="PF00814">
    <property type="entry name" value="TsaD"/>
    <property type="match status" value="1"/>
</dbReference>
<dbReference type="EMBL" id="AP026801">
    <property type="protein sequence ID" value="BDR56654.1"/>
    <property type="molecule type" value="Genomic_DNA"/>
</dbReference>